<dbReference type="eggNOG" id="ENOG502QSHV">
    <property type="taxonomic scope" value="Eukaryota"/>
</dbReference>
<protein>
    <recommendedName>
        <fullName evidence="4">Glycoside hydrolase family 65 protein</fullName>
    </recommendedName>
</protein>
<sequence length="619" mass="68270">MQACARMLLLFAICLLTATVCYAPIDRRSIVSRYNPVRNVSSTSTPVQVGNGNFAFGMDVTGLQTFQPFAILSSWGWKNDSLPDGTTEADVERYHGASWLDHGRPVEYDFGGEPTAIEQWLIANPNRVNLGRIGLAFFDDAGALLTNVSEADLTSLRQELNLWTGIAQSEYEWAGAEVRVTTSCADRADAVVITVSSPLLAAGRLGVFFDFPWTDGTNKFSAPFVGVYNATDKHTTTLRTVDDHRSDLTHELGSSTFLTSIESQENITITRDSPNAHRYTLTSQDGTENLVLVVTFSRDIERSLAPEVDFSHNASAMAWEDYWTQSGFVDVISGSSDEHADELQRRIILSRYLVRVNEAPDASGPQESGLVNNGWYGEVSTVVRATADWMASYAWWNASAGVYDLGPPMYVVSEDTHPNATRNPAFELAYWRLGLGIAERWMEELGEEVPASWTEVRENLASLPVHDGKYKVYEDIEDDFWTREEYTNDHPALTGLYGWLPETSGLDLGIAKTTAESVWSSWNISNCWGWDFPMLAMSAARLGDADKAVDWLLHPLFEFDDVGMPVGGVRVPTPYFPGSGGLLYAVAMMAAGWDGSQGTAPGFPEQGWNVTVEGMSRAL</sequence>
<dbReference type="OMA" id="KFHMEMY"/>
<feature type="chain" id="PRO_5003120942" description="Glycoside hydrolase family 65 protein" evidence="1">
    <location>
        <begin position="24"/>
        <end position="619"/>
    </location>
</feature>
<organism evidence="3">
    <name type="scientific">Schizophyllum commune (strain H4-8 / FGSC 9210)</name>
    <name type="common">Split gill fungus</name>
    <dbReference type="NCBI Taxonomy" id="578458"/>
    <lineage>
        <taxon>Eukaryota</taxon>
        <taxon>Fungi</taxon>
        <taxon>Dikarya</taxon>
        <taxon>Basidiomycota</taxon>
        <taxon>Agaricomycotina</taxon>
        <taxon>Agaricomycetes</taxon>
        <taxon>Agaricomycetidae</taxon>
        <taxon>Agaricales</taxon>
        <taxon>Schizophyllaceae</taxon>
        <taxon>Schizophyllum</taxon>
    </lineage>
</organism>
<dbReference type="InterPro" id="IPR008928">
    <property type="entry name" value="6-hairpin_glycosidase_sf"/>
</dbReference>
<evidence type="ECO:0000313" key="3">
    <source>
        <dbReference type="Proteomes" id="UP000007431"/>
    </source>
</evidence>
<gene>
    <name evidence="2" type="ORF">SCHCODRAFT_258913</name>
</gene>
<keyword evidence="1" id="KW-0732">Signal</keyword>
<dbReference type="InterPro" id="IPR012341">
    <property type="entry name" value="6hp_glycosidase-like_sf"/>
</dbReference>
<keyword evidence="3" id="KW-1185">Reference proteome</keyword>
<dbReference type="AlphaFoldDB" id="D8QLA6"/>
<dbReference type="Gene3D" id="1.50.10.10">
    <property type="match status" value="1"/>
</dbReference>
<dbReference type="GO" id="GO:0005975">
    <property type="term" value="P:carbohydrate metabolic process"/>
    <property type="evidence" value="ECO:0007669"/>
    <property type="project" value="InterPro"/>
</dbReference>
<dbReference type="VEuPathDB" id="FungiDB:SCHCODRAFT_02645530"/>
<evidence type="ECO:0000256" key="1">
    <source>
        <dbReference type="SAM" id="SignalP"/>
    </source>
</evidence>
<dbReference type="STRING" id="578458.D8QLA6"/>
<name>D8QLA6_SCHCM</name>
<dbReference type="HOGENOM" id="CLU_024197_0_0_1"/>
<evidence type="ECO:0000313" key="2">
    <source>
        <dbReference type="EMBL" id="EFI91227.1"/>
    </source>
</evidence>
<dbReference type="InParanoid" id="D8QLA6"/>
<reference evidence="2 3" key="1">
    <citation type="journal article" date="2010" name="Nat. Biotechnol.">
        <title>Genome sequence of the model mushroom Schizophyllum commune.</title>
        <authorList>
            <person name="Ohm R.A."/>
            <person name="de Jong J.F."/>
            <person name="Lugones L.G."/>
            <person name="Aerts A."/>
            <person name="Kothe E."/>
            <person name="Stajich J.E."/>
            <person name="de Vries R.P."/>
            <person name="Record E."/>
            <person name="Levasseur A."/>
            <person name="Baker S.E."/>
            <person name="Bartholomew K.A."/>
            <person name="Coutinho P.M."/>
            <person name="Erdmann S."/>
            <person name="Fowler T.J."/>
            <person name="Gathman A.C."/>
            <person name="Lombard V."/>
            <person name="Henrissat B."/>
            <person name="Knabe N."/>
            <person name="Kuees U."/>
            <person name="Lilly W.W."/>
            <person name="Lindquist E."/>
            <person name="Lucas S."/>
            <person name="Magnuson J.K."/>
            <person name="Piumi F."/>
            <person name="Raudaskoski M."/>
            <person name="Salamov A."/>
            <person name="Schmutz J."/>
            <person name="Schwarze F.W.M.R."/>
            <person name="vanKuyk P.A."/>
            <person name="Horton J.S."/>
            <person name="Grigoriev I.V."/>
            <person name="Woesten H.A.B."/>
        </authorList>
    </citation>
    <scope>NUCLEOTIDE SEQUENCE [LARGE SCALE GENOMIC DNA]</scope>
    <source>
        <strain evidence="3">H4-8 / FGSC 9210</strain>
    </source>
</reference>
<evidence type="ECO:0008006" key="4">
    <source>
        <dbReference type="Google" id="ProtNLM"/>
    </source>
</evidence>
<proteinExistence type="predicted"/>
<dbReference type="SUPFAM" id="SSF48208">
    <property type="entry name" value="Six-hairpin glycosidases"/>
    <property type="match status" value="1"/>
</dbReference>
<accession>D8QLA6</accession>
<dbReference type="EMBL" id="GL377318">
    <property type="protein sequence ID" value="EFI91227.1"/>
    <property type="molecule type" value="Genomic_DNA"/>
</dbReference>
<feature type="signal peptide" evidence="1">
    <location>
        <begin position="1"/>
        <end position="23"/>
    </location>
</feature>
<dbReference type="GO" id="GO:0003824">
    <property type="term" value="F:catalytic activity"/>
    <property type="evidence" value="ECO:0007669"/>
    <property type="project" value="UniProtKB-ARBA"/>
</dbReference>
<dbReference type="Proteomes" id="UP000007431">
    <property type="component" value="Unassembled WGS sequence"/>
</dbReference>